<feature type="transmembrane region" description="Helical" evidence="1">
    <location>
        <begin position="94"/>
        <end position="116"/>
    </location>
</feature>
<feature type="transmembrane region" description="Helical" evidence="1">
    <location>
        <begin position="70"/>
        <end position="88"/>
    </location>
</feature>
<dbReference type="PANTHER" id="PTHR22911">
    <property type="entry name" value="ACYL-MALONYL CONDENSING ENZYME-RELATED"/>
    <property type="match status" value="1"/>
</dbReference>
<feature type="transmembrane region" description="Helical" evidence="1">
    <location>
        <begin position="259"/>
        <end position="279"/>
    </location>
</feature>
<name>A0A5M6CLP5_9FLAO</name>
<feature type="transmembrane region" description="Helical" evidence="1">
    <location>
        <begin position="155"/>
        <end position="174"/>
    </location>
</feature>
<dbReference type="AlphaFoldDB" id="A0A5M6CLP5"/>
<protein>
    <submittedName>
        <fullName evidence="3">EamA family transporter</fullName>
    </submittedName>
</protein>
<evidence type="ECO:0000313" key="4">
    <source>
        <dbReference type="Proteomes" id="UP000325141"/>
    </source>
</evidence>
<evidence type="ECO:0000256" key="1">
    <source>
        <dbReference type="SAM" id="Phobius"/>
    </source>
</evidence>
<comment type="caution">
    <text evidence="3">The sequence shown here is derived from an EMBL/GenBank/DDBJ whole genome shotgun (WGS) entry which is preliminary data.</text>
</comment>
<feature type="transmembrane region" description="Helical" evidence="1">
    <location>
        <begin position="186"/>
        <end position="209"/>
    </location>
</feature>
<evidence type="ECO:0000259" key="2">
    <source>
        <dbReference type="Pfam" id="PF00892"/>
    </source>
</evidence>
<feature type="transmembrane region" description="Helical" evidence="1">
    <location>
        <begin position="123"/>
        <end position="143"/>
    </location>
</feature>
<feature type="transmembrane region" description="Helical" evidence="1">
    <location>
        <begin position="229"/>
        <end position="247"/>
    </location>
</feature>
<dbReference type="EMBL" id="VWSG01000003">
    <property type="protein sequence ID" value="KAA5535907.1"/>
    <property type="molecule type" value="Genomic_DNA"/>
</dbReference>
<feature type="domain" description="EamA" evidence="2">
    <location>
        <begin position="7"/>
        <end position="139"/>
    </location>
</feature>
<dbReference type="Pfam" id="PF00892">
    <property type="entry name" value="EamA"/>
    <property type="match status" value="2"/>
</dbReference>
<feature type="transmembrane region" description="Helical" evidence="1">
    <location>
        <begin position="9"/>
        <end position="29"/>
    </location>
</feature>
<reference evidence="3 4" key="1">
    <citation type="submission" date="2019-09" db="EMBL/GenBank/DDBJ databases">
        <title>Genome sequence and assembly of Flavobacterium sp.</title>
        <authorList>
            <person name="Chhetri G."/>
        </authorList>
    </citation>
    <scope>NUCLEOTIDE SEQUENCE [LARGE SCALE GENOMIC DNA]</scope>
    <source>
        <strain evidence="3 4">SNL9</strain>
    </source>
</reference>
<keyword evidence="4" id="KW-1185">Reference proteome</keyword>
<feature type="transmembrane region" description="Helical" evidence="1">
    <location>
        <begin position="285"/>
        <end position="306"/>
    </location>
</feature>
<dbReference type="SUPFAM" id="SSF103481">
    <property type="entry name" value="Multidrug resistance efflux transporter EmrE"/>
    <property type="match status" value="2"/>
</dbReference>
<evidence type="ECO:0000313" key="3">
    <source>
        <dbReference type="EMBL" id="KAA5535907.1"/>
    </source>
</evidence>
<dbReference type="Proteomes" id="UP000325141">
    <property type="component" value="Unassembled WGS sequence"/>
</dbReference>
<dbReference type="InterPro" id="IPR000620">
    <property type="entry name" value="EamA_dom"/>
</dbReference>
<feature type="domain" description="EamA" evidence="2">
    <location>
        <begin position="152"/>
        <end position="302"/>
    </location>
</feature>
<keyword evidence="1" id="KW-0812">Transmembrane</keyword>
<sequence>MLNSTLKGILFVALGASSYGMLASFVKMAYKQGFTTTEVTISQYVFAIICLLAINFFIKNTQTATKKNIFKLVLSGTSMGFTSVLYYLCVKYINASIAVVLLMQSVWIGVLIEAFISKKVPSFAKLAAVGFVLFGTLLATNIFSDVIAYDFKGFLFGFLAAVSFSITLYSTNSVAKDLNAYKRSLFMLFGGGIIVLIFSLLTQLLPTYMNMHLIGEEFISVKTFDSSILYTWGILLSVFGTVLPPILLNKGFPLTGVGLGSIVSAVELPVSVTFAFIFLQEQVLFSQWIGIVIILAAVLLINWNLIRRK</sequence>
<dbReference type="InterPro" id="IPR037185">
    <property type="entry name" value="EmrE-like"/>
</dbReference>
<organism evidence="3 4">
    <name type="scientific">Paenimyroides baculatum</name>
    <dbReference type="NCBI Taxonomy" id="2608000"/>
    <lineage>
        <taxon>Bacteria</taxon>
        <taxon>Pseudomonadati</taxon>
        <taxon>Bacteroidota</taxon>
        <taxon>Flavobacteriia</taxon>
        <taxon>Flavobacteriales</taxon>
        <taxon>Flavobacteriaceae</taxon>
        <taxon>Paenimyroides</taxon>
    </lineage>
</organism>
<gene>
    <name evidence="3" type="ORF">F0460_05580</name>
</gene>
<feature type="transmembrane region" description="Helical" evidence="1">
    <location>
        <begin position="41"/>
        <end position="58"/>
    </location>
</feature>
<keyword evidence="1" id="KW-1133">Transmembrane helix</keyword>
<dbReference type="GO" id="GO:0016020">
    <property type="term" value="C:membrane"/>
    <property type="evidence" value="ECO:0007669"/>
    <property type="project" value="InterPro"/>
</dbReference>
<accession>A0A5M6CLP5</accession>
<keyword evidence="1" id="KW-0472">Membrane</keyword>
<dbReference type="PANTHER" id="PTHR22911:SF137">
    <property type="entry name" value="SOLUTE CARRIER FAMILY 35 MEMBER G2-RELATED"/>
    <property type="match status" value="1"/>
</dbReference>
<proteinExistence type="predicted"/>